<proteinExistence type="predicted"/>
<organism evidence="2 3">
    <name type="scientific">Diacronema lutheri</name>
    <name type="common">Unicellular marine alga</name>
    <name type="synonym">Monochrysis lutheri</name>
    <dbReference type="NCBI Taxonomy" id="2081491"/>
    <lineage>
        <taxon>Eukaryota</taxon>
        <taxon>Haptista</taxon>
        <taxon>Haptophyta</taxon>
        <taxon>Pavlovophyceae</taxon>
        <taxon>Pavlovales</taxon>
        <taxon>Pavlovaceae</taxon>
        <taxon>Diacronema</taxon>
    </lineage>
</organism>
<protein>
    <recommendedName>
        <fullName evidence="4">Isopenicillin N synthase-like Fe(2+) 2OG dioxygenase domain-containing protein</fullName>
    </recommendedName>
</protein>
<name>A0A8J5XL77_DIALT</name>
<comment type="caution">
    <text evidence="2">The sequence shown here is derived from an EMBL/GenBank/DDBJ whole genome shotgun (WGS) entry which is preliminary data.</text>
</comment>
<dbReference type="InterPro" id="IPR027443">
    <property type="entry name" value="IPNS-like_sf"/>
</dbReference>
<evidence type="ECO:0000256" key="1">
    <source>
        <dbReference type="SAM" id="MobiDB-lite"/>
    </source>
</evidence>
<evidence type="ECO:0008006" key="4">
    <source>
        <dbReference type="Google" id="ProtNLM"/>
    </source>
</evidence>
<accession>A0A8J5XL77</accession>
<dbReference type="OrthoDB" id="10248513at2759"/>
<dbReference type="SUPFAM" id="SSF51197">
    <property type="entry name" value="Clavaminate synthase-like"/>
    <property type="match status" value="1"/>
</dbReference>
<dbReference type="Proteomes" id="UP000751190">
    <property type="component" value="Unassembled WGS sequence"/>
</dbReference>
<evidence type="ECO:0000313" key="3">
    <source>
        <dbReference type="Proteomes" id="UP000751190"/>
    </source>
</evidence>
<dbReference type="Gene3D" id="2.60.120.330">
    <property type="entry name" value="B-lactam Antibiotic, Isopenicillin N Synthase, Chain"/>
    <property type="match status" value="1"/>
</dbReference>
<dbReference type="EMBL" id="JAGTXO010000019">
    <property type="protein sequence ID" value="KAG8462664.1"/>
    <property type="molecule type" value="Genomic_DNA"/>
</dbReference>
<gene>
    <name evidence="2" type="ORF">KFE25_004640</name>
</gene>
<dbReference type="OMA" id="VCIKDPR"/>
<evidence type="ECO:0000313" key="2">
    <source>
        <dbReference type="EMBL" id="KAG8462664.1"/>
    </source>
</evidence>
<reference evidence="2" key="1">
    <citation type="submission" date="2021-05" db="EMBL/GenBank/DDBJ databases">
        <title>The genome of the haptophyte Pavlova lutheri (Diacronema luteri, Pavlovales) - a model for lipid biosynthesis in eukaryotic algae.</title>
        <authorList>
            <person name="Hulatt C.J."/>
            <person name="Posewitz M.C."/>
        </authorList>
    </citation>
    <scope>NUCLEOTIDE SEQUENCE</scope>
    <source>
        <strain evidence="2">NIVA-4/92</strain>
    </source>
</reference>
<dbReference type="AlphaFoldDB" id="A0A8J5XL77"/>
<sequence>MAAAALTPIDLEPFLLDPRSPAAQAACDALADTLVATSALVVRDPRVSSAQNDTFLSLLERYYAQPRAATAADERPEVHFQVGVTPEGTEVPLCAGVGPRPTWCAAKLAQLAPAARPAEAQGADLKWRFFWRVSDAAIVSDGGVGDVGSVSRGGGVGDAGMATAALPVVSGGAGVMPRNGGGDAPDDGGGQLDALHAPQVVPAAFAAEWERALDAWGHALLRTAYTVARMAAIGLGLPEGALTSAMAGGPHLLAPTGSDLGKHRALGTVLAGWHRDLNLITLHGRSRFPGLEIWLRDGTKLAPTVPDGHVLIQAGLQLEWLTNGLVQAGMHQVTVTEATRAAVARAELTAAEATRAAAAGAPAARGAPGAAGEPAPLAGADSAAGASVPHLWRVSSTLFAHSNSAATLRPLLTAAPERMARAAGEAGVQTPAVAEPGAYPPVLAGEQVLAELRGIALARSH</sequence>
<keyword evidence="3" id="KW-1185">Reference proteome</keyword>
<feature type="region of interest" description="Disordered" evidence="1">
    <location>
        <begin position="363"/>
        <end position="382"/>
    </location>
</feature>